<dbReference type="Gene3D" id="3.40.50.360">
    <property type="match status" value="1"/>
</dbReference>
<dbReference type="Pfam" id="PF12641">
    <property type="entry name" value="Flavodoxin_3"/>
    <property type="match status" value="1"/>
</dbReference>
<name>A0A9D1V2T2_9FIRM</name>
<dbReference type="Proteomes" id="UP000824193">
    <property type="component" value="Unassembled WGS sequence"/>
</dbReference>
<comment type="caution">
    <text evidence="2">The sequence shown here is derived from an EMBL/GenBank/DDBJ whole genome shotgun (WGS) entry which is preliminary data.</text>
</comment>
<dbReference type="PROSITE" id="PS00201">
    <property type="entry name" value="FLAVODOXIN"/>
    <property type="match status" value="1"/>
</dbReference>
<accession>A0A9D1V2T2</accession>
<dbReference type="GO" id="GO:0016651">
    <property type="term" value="F:oxidoreductase activity, acting on NAD(P)H"/>
    <property type="evidence" value="ECO:0007669"/>
    <property type="project" value="UniProtKB-ARBA"/>
</dbReference>
<evidence type="ECO:0000313" key="3">
    <source>
        <dbReference type="Proteomes" id="UP000824193"/>
    </source>
</evidence>
<dbReference type="GO" id="GO:0010181">
    <property type="term" value="F:FMN binding"/>
    <property type="evidence" value="ECO:0007669"/>
    <property type="project" value="InterPro"/>
</dbReference>
<reference evidence="2" key="2">
    <citation type="submission" date="2021-04" db="EMBL/GenBank/DDBJ databases">
        <authorList>
            <person name="Gilroy R."/>
        </authorList>
    </citation>
    <scope>NUCLEOTIDE SEQUENCE</scope>
    <source>
        <strain evidence="2">2239</strain>
    </source>
</reference>
<dbReference type="InterPro" id="IPR029039">
    <property type="entry name" value="Flavoprotein-like_sf"/>
</dbReference>
<organism evidence="2 3">
    <name type="scientific">Candidatus Allofournierella pullicola</name>
    <dbReference type="NCBI Taxonomy" id="2838596"/>
    <lineage>
        <taxon>Bacteria</taxon>
        <taxon>Bacillati</taxon>
        <taxon>Bacillota</taxon>
        <taxon>Clostridia</taxon>
        <taxon>Eubacteriales</taxon>
        <taxon>Oscillospiraceae</taxon>
        <taxon>Allofournierella</taxon>
    </lineage>
</organism>
<sequence length="164" mass="17620">MTYAIVYSSRTGNTELLARTIQKALPAEDCVYFGGPDAAALAADRLYVGFWTDKGSCDEALAAFLSGVEGKEVFLFGTAGFGSQPAYFQAVLKRVQANLGPDCTLAGSYMCQGKMPQAVRQRYEAMLAAPGHAPNLEAMIENFDRALSHPDAEDLARLTEAVRA</sequence>
<dbReference type="InterPro" id="IPR001226">
    <property type="entry name" value="Flavodoxin_CS"/>
</dbReference>
<dbReference type="EMBL" id="DXFW01000002">
    <property type="protein sequence ID" value="HIX04679.1"/>
    <property type="molecule type" value="Genomic_DNA"/>
</dbReference>
<feature type="domain" description="Flavodoxin-like" evidence="1">
    <location>
        <begin position="5"/>
        <end position="162"/>
    </location>
</feature>
<dbReference type="SUPFAM" id="SSF52218">
    <property type="entry name" value="Flavoproteins"/>
    <property type="match status" value="1"/>
</dbReference>
<gene>
    <name evidence="2" type="ORF">H9865_01010</name>
</gene>
<dbReference type="InterPro" id="IPR054633">
    <property type="entry name" value="BilS"/>
</dbReference>
<reference evidence="2" key="1">
    <citation type="journal article" date="2021" name="PeerJ">
        <title>Extensive microbial diversity within the chicken gut microbiome revealed by metagenomics and culture.</title>
        <authorList>
            <person name="Gilroy R."/>
            <person name="Ravi A."/>
            <person name="Getino M."/>
            <person name="Pursley I."/>
            <person name="Horton D.L."/>
            <person name="Alikhan N.F."/>
            <person name="Baker D."/>
            <person name="Gharbi K."/>
            <person name="Hall N."/>
            <person name="Watson M."/>
            <person name="Adriaenssens E.M."/>
            <person name="Foster-Nyarko E."/>
            <person name="Jarju S."/>
            <person name="Secka A."/>
            <person name="Antonio M."/>
            <person name="Oren A."/>
            <person name="Chaudhuri R.R."/>
            <person name="La Ragione R."/>
            <person name="Hildebrand F."/>
            <person name="Pallen M.J."/>
        </authorList>
    </citation>
    <scope>NUCLEOTIDE SEQUENCE</scope>
    <source>
        <strain evidence="2">2239</strain>
    </source>
</reference>
<dbReference type="InterPro" id="IPR008254">
    <property type="entry name" value="Flavodoxin/NO_synth"/>
</dbReference>
<dbReference type="GO" id="GO:0009055">
    <property type="term" value="F:electron transfer activity"/>
    <property type="evidence" value="ECO:0007669"/>
    <property type="project" value="InterPro"/>
</dbReference>
<proteinExistence type="predicted"/>
<dbReference type="AlphaFoldDB" id="A0A9D1V2T2"/>
<evidence type="ECO:0000313" key="2">
    <source>
        <dbReference type="EMBL" id="HIX04679.1"/>
    </source>
</evidence>
<dbReference type="NCBIfam" id="NF045594">
    <property type="entry name" value="flavodox_BilS"/>
    <property type="match status" value="1"/>
</dbReference>
<evidence type="ECO:0000259" key="1">
    <source>
        <dbReference type="Pfam" id="PF12641"/>
    </source>
</evidence>
<protein>
    <submittedName>
        <fullName evidence="2">Flavodoxin family protein</fullName>
    </submittedName>
</protein>